<dbReference type="GO" id="GO:0060271">
    <property type="term" value="P:cilium assembly"/>
    <property type="evidence" value="ECO:0007669"/>
    <property type="project" value="TreeGrafter"/>
</dbReference>
<dbReference type="STRING" id="75913.A0A0K0G029"/>
<dbReference type="Proteomes" id="UP000035680">
    <property type="component" value="Unassembled WGS sequence"/>
</dbReference>
<keyword evidence="2" id="KW-0963">Cytoplasm</keyword>
<comment type="subcellular location">
    <subcellularLocation>
        <location evidence="1">Cytoplasm</location>
        <location evidence="1">Cytoskeleton</location>
        <location evidence="1">Cilium basal body</location>
    </subcellularLocation>
</comment>
<dbReference type="InterPro" id="IPR011990">
    <property type="entry name" value="TPR-like_helical_dom_sf"/>
</dbReference>
<evidence type="ECO:0000259" key="10">
    <source>
        <dbReference type="Pfam" id="PF24762"/>
    </source>
</evidence>
<evidence type="ECO:0000256" key="6">
    <source>
        <dbReference type="ARBA" id="ARBA00023069"/>
    </source>
</evidence>
<reference evidence="12" key="2">
    <citation type="submission" date="2015-08" db="UniProtKB">
        <authorList>
            <consortium name="WormBaseParasite"/>
        </authorList>
    </citation>
    <scope>IDENTIFICATION</scope>
</reference>
<evidence type="ECO:0000256" key="5">
    <source>
        <dbReference type="ARBA" id="ARBA00022794"/>
    </source>
</evidence>
<dbReference type="PANTHER" id="PTHR14920:SF0">
    <property type="entry name" value="WD REPEAT DOMAIN 19"/>
    <property type="match status" value="1"/>
</dbReference>
<evidence type="ECO:0000313" key="12">
    <source>
        <dbReference type="WBParaSite" id="SVE_1806100.1"/>
    </source>
</evidence>
<evidence type="ECO:0000256" key="4">
    <source>
        <dbReference type="ARBA" id="ARBA00022737"/>
    </source>
</evidence>
<dbReference type="Gene3D" id="1.25.40.470">
    <property type="match status" value="2"/>
</dbReference>
<accession>A0A0K0G029</accession>
<dbReference type="InterPro" id="IPR056170">
    <property type="entry name" value="Znf_IFT121-like"/>
</dbReference>
<proteinExistence type="predicted"/>
<dbReference type="Pfam" id="PF23145">
    <property type="entry name" value="Zf_2nd_IFT121"/>
    <property type="match status" value="1"/>
</dbReference>
<dbReference type="InterPro" id="IPR040379">
    <property type="entry name" value="WDR19/dyf-2"/>
</dbReference>
<keyword evidence="7" id="KW-0206">Cytoskeleton</keyword>
<evidence type="ECO:0000313" key="11">
    <source>
        <dbReference type="Proteomes" id="UP000035680"/>
    </source>
</evidence>
<evidence type="ECO:0000256" key="1">
    <source>
        <dbReference type="ARBA" id="ARBA00004120"/>
    </source>
</evidence>
<evidence type="ECO:0000256" key="7">
    <source>
        <dbReference type="ARBA" id="ARBA00023212"/>
    </source>
</evidence>
<dbReference type="GO" id="GO:0005929">
    <property type="term" value="C:cilium"/>
    <property type="evidence" value="ECO:0007669"/>
    <property type="project" value="TreeGrafter"/>
</dbReference>
<evidence type="ECO:0000256" key="3">
    <source>
        <dbReference type="ARBA" id="ARBA00022574"/>
    </source>
</evidence>
<dbReference type="Pfam" id="PF24762">
    <property type="entry name" value="TPR_IF140-IFT172"/>
    <property type="match status" value="1"/>
</dbReference>
<dbReference type="PANTHER" id="PTHR14920">
    <property type="entry name" value="OSMOTIC AVOIDANCE ABNORMAL PROTEIN 1/WD REPEAT MEMBRANE PROTEIN"/>
    <property type="match status" value="1"/>
</dbReference>
<feature type="domain" description="IF140/IFT172/WDR19 TPR" evidence="10">
    <location>
        <begin position="193"/>
        <end position="461"/>
    </location>
</feature>
<feature type="domain" description="IFT121-like zinc finger" evidence="9">
    <location>
        <begin position="631"/>
        <end position="671"/>
    </location>
</feature>
<protein>
    <submittedName>
        <fullName evidence="12">WD repeat-containing protein 19 (inferred by orthology to a human protein)</fullName>
    </submittedName>
</protein>
<reference evidence="11" key="1">
    <citation type="submission" date="2014-07" db="EMBL/GenBank/DDBJ databases">
        <authorList>
            <person name="Martin A.A"/>
            <person name="De Silva N."/>
        </authorList>
    </citation>
    <scope>NUCLEOTIDE SEQUENCE</scope>
</reference>
<keyword evidence="3" id="KW-0853">WD repeat</keyword>
<evidence type="ECO:0000259" key="9">
    <source>
        <dbReference type="Pfam" id="PF23145"/>
    </source>
</evidence>
<dbReference type="InterPro" id="IPR056168">
    <property type="entry name" value="TPR_IF140/IFT172/WDR19"/>
</dbReference>
<sequence length="695" mass="79660">MNKCIFITVLWSNAWRLCEKLNAKKHWHAFGRAVLKDLNVEIGLKVYQHIGEVAYVWALEELLYVEEKILLSASLSLIIGEFDKAEELFLKSSTPLKALDMRRDLLHWEKALALADRLAPNDVPIISKEYAQQLEFMGNYKEALKYYEMGLFEENGDTTEEQYEHNEICNSGIARTSLKTGDFKKGIALASSIPIRSLKKECAMILEQQKQYFEAANLYELGNFYDRAAAVSLKTKNYGKVNDLLKHVRSPKIHSNFGKVMENEGKYQNAVEGYLKGHDYDNAVRVYLDHLNDPESAVKLVKESRSIEGAKLVSKFFCSINDKKSAIQFLVFSQCFKEAFQLAETENLILVYEDILESYGTNVQFNQMAEYYQEKKNYTKCGKFYYLAGNYSLALEYLMRKDNKDDALLIAIDCVAASKDPSLQDALLHHLMEDNGDIPKDPKLVFKFYISMKKYKEAAKVAVIISDNEQLKGNYRVARDLLFQMTQELFKNNIEMPNTIKQSLVVVHSYLLVKPLMATKRPEIAGRLLIRVLQNISKFPSHKIQILTSTVVVCAQAMLFETAYNAAVELMKPENRKFIDEKYKKKIEQVARKRENASKGDVDEKYSNCPFCEEPVKEYSLTCFSCKQTLPFCIITGRHIVKDDLAICKNCTFPAFASEFNKLSVKICPMCGGNVSNYEIIDDISKLEFHTKNEN</sequence>
<name>A0A0K0G029_STRVS</name>
<dbReference type="AlphaFoldDB" id="A0A0K0G029"/>
<keyword evidence="4" id="KW-0677">Repeat</keyword>
<dbReference type="WBParaSite" id="SVE_1806100.1">
    <property type="protein sequence ID" value="SVE_1806100.1"/>
    <property type="gene ID" value="SVE_1806100"/>
</dbReference>
<keyword evidence="6" id="KW-0969">Cilium</keyword>
<evidence type="ECO:0000256" key="8">
    <source>
        <dbReference type="ARBA" id="ARBA00023273"/>
    </source>
</evidence>
<organism evidence="11 12">
    <name type="scientific">Strongyloides venezuelensis</name>
    <name type="common">Threadworm</name>
    <dbReference type="NCBI Taxonomy" id="75913"/>
    <lineage>
        <taxon>Eukaryota</taxon>
        <taxon>Metazoa</taxon>
        <taxon>Ecdysozoa</taxon>
        <taxon>Nematoda</taxon>
        <taxon>Chromadorea</taxon>
        <taxon>Rhabditida</taxon>
        <taxon>Tylenchina</taxon>
        <taxon>Panagrolaimomorpha</taxon>
        <taxon>Strongyloidoidea</taxon>
        <taxon>Strongyloididae</taxon>
        <taxon>Strongyloides</taxon>
    </lineage>
</organism>
<dbReference type="GO" id="GO:0035721">
    <property type="term" value="P:intraciliary retrograde transport"/>
    <property type="evidence" value="ECO:0007669"/>
    <property type="project" value="InterPro"/>
</dbReference>
<keyword evidence="11" id="KW-1185">Reference proteome</keyword>
<keyword evidence="5" id="KW-0970">Cilium biogenesis/degradation</keyword>
<dbReference type="GO" id="GO:0030991">
    <property type="term" value="C:intraciliary transport particle A"/>
    <property type="evidence" value="ECO:0007669"/>
    <property type="project" value="TreeGrafter"/>
</dbReference>
<evidence type="ECO:0000256" key="2">
    <source>
        <dbReference type="ARBA" id="ARBA00022490"/>
    </source>
</evidence>
<dbReference type="SUPFAM" id="SSF48452">
    <property type="entry name" value="TPR-like"/>
    <property type="match status" value="1"/>
</dbReference>
<keyword evidence="8" id="KW-0966">Cell projection</keyword>